<evidence type="ECO:0000313" key="2">
    <source>
        <dbReference type="Proteomes" id="UP000672526"/>
    </source>
</evidence>
<dbReference type="RefSeq" id="WP_211617398.1">
    <property type="nucleotide sequence ID" value="NZ_CAJNBK010000046.1"/>
</dbReference>
<dbReference type="Gene3D" id="2.30.110.50">
    <property type="match status" value="1"/>
</dbReference>
<dbReference type="Gene3D" id="3.55.50.10">
    <property type="entry name" value="Baseplate protein-like domains"/>
    <property type="match status" value="1"/>
</dbReference>
<evidence type="ECO:0000313" key="1">
    <source>
        <dbReference type="EMBL" id="CAE6837718.1"/>
    </source>
</evidence>
<reference evidence="1 2" key="1">
    <citation type="submission" date="2021-02" db="EMBL/GenBank/DDBJ databases">
        <authorList>
            <person name="Vanwijnsberghe S."/>
        </authorList>
    </citation>
    <scope>NUCLEOTIDE SEQUENCE [LARGE SCALE GENOMIC DNA]</scope>
    <source>
        <strain evidence="1 2">LMG 31837</strain>
    </source>
</reference>
<protein>
    <recommendedName>
        <fullName evidence="3">Type VI secretion system tip protein VgrG</fullName>
    </recommendedName>
</protein>
<dbReference type="Pfam" id="PF05954">
    <property type="entry name" value="Phage_GPD"/>
    <property type="match status" value="1"/>
</dbReference>
<dbReference type="Proteomes" id="UP000672526">
    <property type="component" value="Unassembled WGS sequence"/>
</dbReference>
<accession>A0ABN7N160</accession>
<proteinExistence type="predicted"/>
<dbReference type="SUPFAM" id="SSF69279">
    <property type="entry name" value="Phage tail proteins"/>
    <property type="match status" value="1"/>
</dbReference>
<name>A0ABN7N160_9BURK</name>
<organism evidence="1 2">
    <name type="scientific">Paraburkholderia haematera</name>
    <dbReference type="NCBI Taxonomy" id="2793077"/>
    <lineage>
        <taxon>Bacteria</taxon>
        <taxon>Pseudomonadati</taxon>
        <taxon>Pseudomonadota</taxon>
        <taxon>Betaproteobacteria</taxon>
        <taxon>Burkholderiales</taxon>
        <taxon>Burkholderiaceae</taxon>
        <taxon>Paraburkholderia</taxon>
    </lineage>
</organism>
<gene>
    <name evidence="1" type="ORF">R69888_06849</name>
</gene>
<dbReference type="Gene3D" id="4.10.220.110">
    <property type="match status" value="1"/>
</dbReference>
<evidence type="ECO:0008006" key="3">
    <source>
        <dbReference type="Google" id="ProtNLM"/>
    </source>
</evidence>
<comment type="caution">
    <text evidence="1">The sequence shown here is derived from an EMBL/GenBank/DDBJ whole genome shotgun (WGS) entry which is preliminary data.</text>
</comment>
<dbReference type="EMBL" id="CAJNBK010000046">
    <property type="protein sequence ID" value="CAE6837718.1"/>
    <property type="molecule type" value="Genomic_DNA"/>
</dbReference>
<sequence>MNSADLLRAFASPSLTQANRAFRLHWGSAQSSLEQVLIAHRIDISEGLCSGIVGHVTCLSTRADLPLNAFIGLPLSVQMVTDRGALHPICAIVTDARAGQSDGSLATYQLTMRDALSVLEGRTNTRIFRTLSVPDVIEKLLGEWQKKSPALARAFDFDLSSLDRAKYPVRETLLQFHESDADFIRRLCRREGIAWFTAAGKRGAAPSADGAGESPVHTLVLLDDPMKLPKSSAGTVRYHRDAATEARDSITLWSASRQLVPGNVQRASWDYKSASVSVGAIASNVENLGARNH</sequence>
<keyword evidence="2" id="KW-1185">Reference proteome</keyword>